<evidence type="ECO:0000313" key="3">
    <source>
        <dbReference type="EMBL" id="GKV09672.1"/>
    </source>
</evidence>
<comment type="caution">
    <text evidence="3">The sequence shown here is derived from an EMBL/GenBank/DDBJ whole genome shotgun (WGS) entry which is preliminary data.</text>
</comment>
<name>A0AAV5J867_9ROSI</name>
<dbReference type="AlphaFoldDB" id="A0AAV5J867"/>
<organism evidence="3 4">
    <name type="scientific">Rubroshorea leprosula</name>
    <dbReference type="NCBI Taxonomy" id="152421"/>
    <lineage>
        <taxon>Eukaryota</taxon>
        <taxon>Viridiplantae</taxon>
        <taxon>Streptophyta</taxon>
        <taxon>Embryophyta</taxon>
        <taxon>Tracheophyta</taxon>
        <taxon>Spermatophyta</taxon>
        <taxon>Magnoliopsida</taxon>
        <taxon>eudicotyledons</taxon>
        <taxon>Gunneridae</taxon>
        <taxon>Pentapetalae</taxon>
        <taxon>rosids</taxon>
        <taxon>malvids</taxon>
        <taxon>Malvales</taxon>
        <taxon>Dipterocarpaceae</taxon>
        <taxon>Rubroshorea</taxon>
    </lineage>
</organism>
<evidence type="ECO:0000313" key="4">
    <source>
        <dbReference type="Proteomes" id="UP001054252"/>
    </source>
</evidence>
<dbReference type="EMBL" id="BPVZ01000031">
    <property type="protein sequence ID" value="GKV09672.1"/>
    <property type="molecule type" value="Genomic_DNA"/>
</dbReference>
<evidence type="ECO:0000256" key="2">
    <source>
        <dbReference type="SAM" id="Phobius"/>
    </source>
</evidence>
<sequence length="178" mass="19345">MKPSYLHILLQTTKKSNFSVDFDYHHFHASGSGLSSNAVVVIVIACLFVFLAFIWCLFKRLIIHERLLQLLQSLYNPRRHLATDSHSRPGEPELSSCEGPGGSPTPAAATTSPNSRHAPLSPSRGGPTPAAFSHTTTTTHQAVLQSELEATCQLDLKDSVVIDVQDQADAAISIEDEV</sequence>
<keyword evidence="4" id="KW-1185">Reference proteome</keyword>
<proteinExistence type="predicted"/>
<keyword evidence="2" id="KW-0472">Membrane</keyword>
<keyword evidence="2" id="KW-1133">Transmembrane helix</keyword>
<evidence type="ECO:0000256" key="1">
    <source>
        <dbReference type="SAM" id="MobiDB-lite"/>
    </source>
</evidence>
<reference evidence="3 4" key="1">
    <citation type="journal article" date="2021" name="Commun. Biol.">
        <title>The genome of Shorea leprosula (Dipterocarpaceae) highlights the ecological relevance of drought in aseasonal tropical rainforests.</title>
        <authorList>
            <person name="Ng K.K.S."/>
            <person name="Kobayashi M.J."/>
            <person name="Fawcett J.A."/>
            <person name="Hatakeyama M."/>
            <person name="Paape T."/>
            <person name="Ng C.H."/>
            <person name="Ang C.C."/>
            <person name="Tnah L.H."/>
            <person name="Lee C.T."/>
            <person name="Nishiyama T."/>
            <person name="Sese J."/>
            <person name="O'Brien M.J."/>
            <person name="Copetti D."/>
            <person name="Mohd Noor M.I."/>
            <person name="Ong R.C."/>
            <person name="Putra M."/>
            <person name="Sireger I.Z."/>
            <person name="Indrioko S."/>
            <person name="Kosugi Y."/>
            <person name="Izuno A."/>
            <person name="Isagi Y."/>
            <person name="Lee S.L."/>
            <person name="Shimizu K.K."/>
        </authorList>
    </citation>
    <scope>NUCLEOTIDE SEQUENCE [LARGE SCALE GENOMIC DNA]</scope>
    <source>
        <strain evidence="3">214</strain>
    </source>
</reference>
<gene>
    <name evidence="3" type="ORF">SLEP1_g21134</name>
</gene>
<dbReference type="Proteomes" id="UP001054252">
    <property type="component" value="Unassembled WGS sequence"/>
</dbReference>
<keyword evidence="2" id="KW-0812">Transmembrane</keyword>
<feature type="compositionally biased region" description="Basic and acidic residues" evidence="1">
    <location>
        <begin position="81"/>
        <end position="91"/>
    </location>
</feature>
<feature type="transmembrane region" description="Helical" evidence="2">
    <location>
        <begin position="38"/>
        <end position="58"/>
    </location>
</feature>
<feature type="region of interest" description="Disordered" evidence="1">
    <location>
        <begin position="81"/>
        <end position="138"/>
    </location>
</feature>
<accession>A0AAV5J867</accession>
<protein>
    <submittedName>
        <fullName evidence="3">Uncharacterized protein</fullName>
    </submittedName>
</protein>